<evidence type="ECO:0000259" key="13">
    <source>
        <dbReference type="Pfam" id="PF01292"/>
    </source>
</evidence>
<dbReference type="InterPro" id="IPR016174">
    <property type="entry name" value="Di-haem_cyt_TM"/>
</dbReference>
<feature type="domain" description="Cytochrome b561 bacterial/Ni-hydrogenase" evidence="13">
    <location>
        <begin position="21"/>
        <end position="237"/>
    </location>
</feature>
<evidence type="ECO:0000256" key="2">
    <source>
        <dbReference type="ARBA" id="ARBA00008622"/>
    </source>
</evidence>
<evidence type="ECO:0000256" key="9">
    <source>
        <dbReference type="ARBA" id="ARBA00022989"/>
    </source>
</evidence>
<evidence type="ECO:0000256" key="8">
    <source>
        <dbReference type="ARBA" id="ARBA00022982"/>
    </source>
</evidence>
<feature type="transmembrane region" description="Helical" evidence="12">
    <location>
        <begin position="28"/>
        <end position="48"/>
    </location>
</feature>
<keyword evidence="9 12" id="KW-1133">Transmembrane helix</keyword>
<dbReference type="Pfam" id="PF01292">
    <property type="entry name" value="Ni_hydr_CYTB"/>
    <property type="match status" value="1"/>
</dbReference>
<feature type="transmembrane region" description="Helical" evidence="12">
    <location>
        <begin position="159"/>
        <end position="183"/>
    </location>
</feature>
<evidence type="ECO:0000256" key="4">
    <source>
        <dbReference type="ARBA" id="ARBA00022475"/>
    </source>
</evidence>
<sequence length="243" mass="27759">MEPAAPPRTDDAPTGPQRIYRHGPFTRIWHWINAVTVIIMIASGLMIFNAHPRLYWGQYGANFDAAWLELPRFPWFVTLPSTYSLAIARHWHLFFALVLAFALAIYMIGSLVNRHIQRDLRIRRRDLSAAHVRADLKAHWELRFHDPARPQAYNLFQKLSYVGVIFVLLPLLILSGLALSPGMDAAWPWLTDLFGGRQSARSVHFIAMALTSGFIVVHLTLVILAGPFNEVRSMVTGWWRVPE</sequence>
<keyword evidence="6 12" id="KW-0812">Transmembrane</keyword>
<dbReference type="SUPFAM" id="SSF81342">
    <property type="entry name" value="Transmembrane di-heme cytochromes"/>
    <property type="match status" value="1"/>
</dbReference>
<evidence type="ECO:0000256" key="10">
    <source>
        <dbReference type="ARBA" id="ARBA00023004"/>
    </source>
</evidence>
<dbReference type="InterPro" id="IPR051542">
    <property type="entry name" value="Hydrogenase_cytochrome"/>
</dbReference>
<dbReference type="InterPro" id="IPR000516">
    <property type="entry name" value="Ni-dep_Hydgase_cyt-B"/>
</dbReference>
<evidence type="ECO:0000256" key="1">
    <source>
        <dbReference type="ARBA" id="ARBA00004651"/>
    </source>
</evidence>
<dbReference type="InterPro" id="IPR011577">
    <property type="entry name" value="Cyt_b561_bac/Ni-Hgenase"/>
</dbReference>
<dbReference type="RefSeq" id="WP_346246199.1">
    <property type="nucleotide sequence ID" value="NZ_JBDIZK010000004.1"/>
</dbReference>
<keyword evidence="7" id="KW-0479">Metal-binding</keyword>
<dbReference type="PANTHER" id="PTHR30485">
    <property type="entry name" value="NI/FE-HYDROGENASE 1 B-TYPE CYTOCHROME SUBUNIT"/>
    <property type="match status" value="1"/>
</dbReference>
<reference evidence="14 15" key="1">
    <citation type="submission" date="2024-05" db="EMBL/GenBank/DDBJ databases">
        <title>Sphingomonas sp. HF-S3 16S ribosomal RNA gene Genome sequencing and assembly.</title>
        <authorList>
            <person name="Lee H."/>
        </authorList>
    </citation>
    <scope>NUCLEOTIDE SEQUENCE [LARGE SCALE GENOMIC DNA]</scope>
    <source>
        <strain evidence="14 15">HF-S3</strain>
    </source>
</reference>
<evidence type="ECO:0000256" key="11">
    <source>
        <dbReference type="ARBA" id="ARBA00023136"/>
    </source>
</evidence>
<comment type="similarity">
    <text evidence="2">Belongs to the HupC/HyaC/HydC family.</text>
</comment>
<accession>A0ABV0B7M1</accession>
<proteinExistence type="inferred from homology"/>
<comment type="subcellular location">
    <subcellularLocation>
        <location evidence="1">Cell membrane</location>
        <topology evidence="1">Multi-pass membrane protein</topology>
    </subcellularLocation>
</comment>
<dbReference type="PRINTS" id="PR00161">
    <property type="entry name" value="NIHGNASECYTB"/>
</dbReference>
<evidence type="ECO:0000256" key="3">
    <source>
        <dbReference type="ARBA" id="ARBA00022448"/>
    </source>
</evidence>
<dbReference type="PANTHER" id="PTHR30485:SF1">
    <property type="entry name" value="CYTOCHROME YDHU-RELATED"/>
    <property type="match status" value="1"/>
</dbReference>
<dbReference type="Proteomes" id="UP001427805">
    <property type="component" value="Unassembled WGS sequence"/>
</dbReference>
<keyword evidence="11 12" id="KW-0472">Membrane</keyword>
<gene>
    <name evidence="14" type="ORF">TPR58_08480</name>
</gene>
<name>A0ABV0B7M1_9SPHN</name>
<keyword evidence="3" id="KW-0813">Transport</keyword>
<comment type="caution">
    <text evidence="14">The sequence shown here is derived from an EMBL/GenBank/DDBJ whole genome shotgun (WGS) entry which is preliminary data.</text>
</comment>
<dbReference type="EMBL" id="JBDIZK010000004">
    <property type="protein sequence ID" value="MEN3747202.1"/>
    <property type="molecule type" value="Genomic_DNA"/>
</dbReference>
<feature type="transmembrane region" description="Helical" evidence="12">
    <location>
        <begin position="91"/>
        <end position="113"/>
    </location>
</feature>
<feature type="transmembrane region" description="Helical" evidence="12">
    <location>
        <begin position="203"/>
        <end position="224"/>
    </location>
</feature>
<keyword evidence="8" id="KW-0249">Electron transport</keyword>
<protein>
    <submittedName>
        <fullName evidence="14">Cytochrome b/b6 domain-containing protein</fullName>
    </submittedName>
</protein>
<organism evidence="14 15">
    <name type="scientific">Sphingomonas rustica</name>
    <dbReference type="NCBI Taxonomy" id="3103142"/>
    <lineage>
        <taxon>Bacteria</taxon>
        <taxon>Pseudomonadati</taxon>
        <taxon>Pseudomonadota</taxon>
        <taxon>Alphaproteobacteria</taxon>
        <taxon>Sphingomonadales</taxon>
        <taxon>Sphingomonadaceae</taxon>
        <taxon>Sphingomonas</taxon>
    </lineage>
</organism>
<evidence type="ECO:0000256" key="6">
    <source>
        <dbReference type="ARBA" id="ARBA00022692"/>
    </source>
</evidence>
<keyword evidence="10" id="KW-0408">Iron</keyword>
<evidence type="ECO:0000313" key="14">
    <source>
        <dbReference type="EMBL" id="MEN3747202.1"/>
    </source>
</evidence>
<keyword evidence="4" id="KW-1003">Cell membrane</keyword>
<dbReference type="Gene3D" id="1.20.950.20">
    <property type="entry name" value="Transmembrane di-heme cytochromes, Chain C"/>
    <property type="match status" value="1"/>
</dbReference>
<evidence type="ECO:0000313" key="15">
    <source>
        <dbReference type="Proteomes" id="UP001427805"/>
    </source>
</evidence>
<evidence type="ECO:0000256" key="7">
    <source>
        <dbReference type="ARBA" id="ARBA00022723"/>
    </source>
</evidence>
<evidence type="ECO:0000256" key="12">
    <source>
        <dbReference type="SAM" id="Phobius"/>
    </source>
</evidence>
<keyword evidence="5" id="KW-0349">Heme</keyword>
<keyword evidence="15" id="KW-1185">Reference proteome</keyword>
<evidence type="ECO:0000256" key="5">
    <source>
        <dbReference type="ARBA" id="ARBA00022617"/>
    </source>
</evidence>